<protein>
    <recommendedName>
        <fullName evidence="2">AB hydrolase-1 domain-containing protein</fullName>
    </recommendedName>
</protein>
<proteinExistence type="predicted"/>
<dbReference type="InterPro" id="IPR000639">
    <property type="entry name" value="Epox_hydrolase-like"/>
</dbReference>
<dbReference type="Gene3D" id="3.40.50.1820">
    <property type="entry name" value="alpha/beta hydrolase"/>
    <property type="match status" value="1"/>
</dbReference>
<name>A0A383A9Z7_9ZZZZ</name>
<evidence type="ECO:0000313" key="1">
    <source>
        <dbReference type="EMBL" id="SVE04410.1"/>
    </source>
</evidence>
<feature type="non-terminal residue" evidence="1">
    <location>
        <position position="1"/>
    </location>
</feature>
<evidence type="ECO:0008006" key="2">
    <source>
        <dbReference type="Google" id="ProtNLM"/>
    </source>
</evidence>
<dbReference type="PRINTS" id="PR00412">
    <property type="entry name" value="EPOXHYDRLASE"/>
</dbReference>
<gene>
    <name evidence="1" type="ORF">METZ01_LOCUS457264</name>
</gene>
<dbReference type="GO" id="GO:0003824">
    <property type="term" value="F:catalytic activity"/>
    <property type="evidence" value="ECO:0007669"/>
    <property type="project" value="InterPro"/>
</dbReference>
<dbReference type="EMBL" id="UINC01190311">
    <property type="protein sequence ID" value="SVE04410.1"/>
    <property type="molecule type" value="Genomic_DNA"/>
</dbReference>
<reference evidence="1" key="1">
    <citation type="submission" date="2018-05" db="EMBL/GenBank/DDBJ databases">
        <authorList>
            <person name="Lanie J.A."/>
            <person name="Ng W.-L."/>
            <person name="Kazmierczak K.M."/>
            <person name="Andrzejewski T.M."/>
            <person name="Davidsen T.M."/>
            <person name="Wayne K.J."/>
            <person name="Tettelin H."/>
            <person name="Glass J.I."/>
            <person name="Rusch D."/>
            <person name="Podicherti R."/>
            <person name="Tsui H.-C.T."/>
            <person name="Winkler M.E."/>
        </authorList>
    </citation>
    <scope>NUCLEOTIDE SEQUENCE</scope>
</reference>
<organism evidence="1">
    <name type="scientific">marine metagenome</name>
    <dbReference type="NCBI Taxonomy" id="408172"/>
    <lineage>
        <taxon>unclassified sequences</taxon>
        <taxon>metagenomes</taxon>
        <taxon>ecological metagenomes</taxon>
    </lineage>
</organism>
<accession>A0A383A9Z7</accession>
<dbReference type="InterPro" id="IPR029058">
    <property type="entry name" value="AB_hydrolase_fold"/>
</dbReference>
<dbReference type="AlphaFoldDB" id="A0A383A9Z7"/>
<dbReference type="SUPFAM" id="SSF53474">
    <property type="entry name" value="alpha/beta-Hydrolases"/>
    <property type="match status" value="1"/>
</dbReference>
<sequence length="145" mass="16390">GMPDNDETTEIDDKILETISLGEYTQTIQQVYRHPVFAPAINNTRCNSLLREIIKNHDFKTVTNNPPAAPRLAAYSKLKEIKVPTLVILGENDLNYFQMTSNVLRIGITKSVLKTVTDSGHMVNMEQPDEFNKILLDFLANQKSI</sequence>